<name>A0A1E3VW83_9HYPH</name>
<dbReference type="Proteomes" id="UP000094472">
    <property type="component" value="Unassembled WGS sequence"/>
</dbReference>
<feature type="region of interest" description="Disordered" evidence="1">
    <location>
        <begin position="1"/>
        <end position="25"/>
    </location>
</feature>
<evidence type="ECO:0000313" key="3">
    <source>
        <dbReference type="Proteomes" id="UP000094472"/>
    </source>
</evidence>
<comment type="caution">
    <text evidence="2">The sequence shown here is derived from an EMBL/GenBank/DDBJ whole genome shotgun (WGS) entry which is preliminary data.</text>
</comment>
<accession>A0A1E3VW83</accession>
<sequence length="61" mass="7354">MGYRYKKSRRVYNSQQLSPPRYPTYPNYAKQPSMPFGGSAEILELQRRFPQTNWPSSMRYF</sequence>
<protein>
    <submittedName>
        <fullName evidence="2">Uncharacterized protein</fullName>
    </submittedName>
</protein>
<dbReference type="AlphaFoldDB" id="A0A1E3VW83"/>
<evidence type="ECO:0000313" key="2">
    <source>
        <dbReference type="EMBL" id="ODR97790.1"/>
    </source>
</evidence>
<organism evidence="2 3">
    <name type="scientific">Methyloceanibacter superfactus</name>
    <dbReference type="NCBI Taxonomy" id="1774969"/>
    <lineage>
        <taxon>Bacteria</taxon>
        <taxon>Pseudomonadati</taxon>
        <taxon>Pseudomonadota</taxon>
        <taxon>Alphaproteobacteria</taxon>
        <taxon>Hyphomicrobiales</taxon>
        <taxon>Hyphomicrobiaceae</taxon>
        <taxon>Methyloceanibacter</taxon>
    </lineage>
</organism>
<reference evidence="2 3" key="1">
    <citation type="journal article" date="2016" name="Environ. Microbiol.">
        <title>New Methyloceanibacter diversity from North Sea sediments includes methanotroph containing solely the soluble methane monooxygenase.</title>
        <authorList>
            <person name="Vekeman B."/>
            <person name="Kerckhof F.M."/>
            <person name="Cremers G."/>
            <person name="de Vos P."/>
            <person name="Vandamme P."/>
            <person name="Boon N."/>
            <person name="Op den Camp H.J."/>
            <person name="Heylen K."/>
        </authorList>
    </citation>
    <scope>NUCLEOTIDE SEQUENCE [LARGE SCALE GENOMIC DNA]</scope>
    <source>
        <strain evidence="2 3">R-67175</strain>
    </source>
</reference>
<evidence type="ECO:0000256" key="1">
    <source>
        <dbReference type="SAM" id="MobiDB-lite"/>
    </source>
</evidence>
<keyword evidence="3" id="KW-1185">Reference proteome</keyword>
<gene>
    <name evidence="2" type="ORF">AUC69_01335</name>
</gene>
<feature type="compositionally biased region" description="Basic residues" evidence="1">
    <location>
        <begin position="1"/>
        <end position="10"/>
    </location>
</feature>
<dbReference type="EMBL" id="LPWF01000024">
    <property type="protein sequence ID" value="ODR97790.1"/>
    <property type="molecule type" value="Genomic_DNA"/>
</dbReference>
<dbReference type="RefSeq" id="WP_069441610.1">
    <property type="nucleotide sequence ID" value="NZ_LPWF01000024.1"/>
</dbReference>
<proteinExistence type="predicted"/>